<gene>
    <name evidence="2" type="ORF">M6D89_06125</name>
</gene>
<feature type="signal peptide" evidence="1">
    <location>
        <begin position="1"/>
        <end position="24"/>
    </location>
</feature>
<evidence type="ECO:0000256" key="1">
    <source>
        <dbReference type="SAM" id="SignalP"/>
    </source>
</evidence>
<dbReference type="EMBL" id="JAMFTH010000001">
    <property type="protein sequence ID" value="MCP8898875.1"/>
    <property type="molecule type" value="Genomic_DNA"/>
</dbReference>
<comment type="caution">
    <text evidence="2">The sequence shown here is derived from an EMBL/GenBank/DDBJ whole genome shotgun (WGS) entry which is preliminary data.</text>
</comment>
<dbReference type="InterPro" id="IPR036737">
    <property type="entry name" value="OmpA-like_sf"/>
</dbReference>
<evidence type="ECO:0000313" key="3">
    <source>
        <dbReference type="Proteomes" id="UP001139319"/>
    </source>
</evidence>
<dbReference type="Gene3D" id="3.30.1330.60">
    <property type="entry name" value="OmpA-like domain"/>
    <property type="match status" value="1"/>
</dbReference>
<reference evidence="2" key="1">
    <citation type="submission" date="2022-05" db="EMBL/GenBank/DDBJ databases">
        <authorList>
            <person name="Sun H.-N."/>
        </authorList>
    </citation>
    <scope>NUCLEOTIDE SEQUENCE</scope>
    <source>
        <strain evidence="2">HB14</strain>
    </source>
</reference>
<dbReference type="Pfam" id="PF16234">
    <property type="entry name" value="DUF4892"/>
    <property type="match status" value="1"/>
</dbReference>
<proteinExistence type="predicted"/>
<evidence type="ECO:0000313" key="2">
    <source>
        <dbReference type="EMBL" id="MCP8898875.1"/>
    </source>
</evidence>
<sequence length="301" mass="33593">MNFLPKRWLLCSFLLIVFSASVSALETELALNDFPGARVVFSSTGEVNDYVLALSNYKKVRGLWRLDEQLLSGTLERKTYQLPDPHSARDGFEYFYDQLKQYPMRELYTCESRECGASNTWANEHFKVLQLYGLDQHQYFGTFEMTSPEHAGVYVTLYSVLRGNKRVYVQLEVLASDKANRYQAASNPETLVRQLKREGFAAFAGLRIADEGIALAEGHVDALAQALAAEPDMRVALVGHNYQRMPLAEQQGVSLGYAQKLQKALQAKGVEAGRLEVFGVGSLAPAGKADAEARLEVVLLR</sequence>
<dbReference type="Proteomes" id="UP001139319">
    <property type="component" value="Unassembled WGS sequence"/>
</dbReference>
<protein>
    <submittedName>
        <fullName evidence="2">DUF4892 domain-containing protein</fullName>
    </submittedName>
</protein>
<dbReference type="RefSeq" id="WP_253967142.1">
    <property type="nucleotide sequence ID" value="NZ_JAMFTH010000001.1"/>
</dbReference>
<reference evidence="2" key="2">
    <citation type="submission" date="2023-01" db="EMBL/GenBank/DDBJ databases">
        <title>Gilvimarinus xylanilyticus HB14 isolated from Caulerpa lentillifera aquaculture base in Hainan, China.</title>
        <authorList>
            <person name="Zhang Y.-J."/>
        </authorList>
    </citation>
    <scope>NUCLEOTIDE SEQUENCE</scope>
    <source>
        <strain evidence="2">HB14</strain>
    </source>
</reference>
<name>A0A9X2KWD6_9GAMM</name>
<keyword evidence="1" id="KW-0732">Signal</keyword>
<dbReference type="AlphaFoldDB" id="A0A9X2KWD6"/>
<keyword evidence="3" id="KW-1185">Reference proteome</keyword>
<accession>A0A9X2KWD6</accession>
<feature type="chain" id="PRO_5040884639" evidence="1">
    <location>
        <begin position="25"/>
        <end position="301"/>
    </location>
</feature>
<dbReference type="InterPro" id="IPR032608">
    <property type="entry name" value="DUF4892"/>
</dbReference>
<dbReference type="SUPFAM" id="SSF103088">
    <property type="entry name" value="OmpA-like"/>
    <property type="match status" value="1"/>
</dbReference>
<organism evidence="2 3">
    <name type="scientific">Gilvimarinus xylanilyticus</name>
    <dbReference type="NCBI Taxonomy" id="2944139"/>
    <lineage>
        <taxon>Bacteria</taxon>
        <taxon>Pseudomonadati</taxon>
        <taxon>Pseudomonadota</taxon>
        <taxon>Gammaproteobacteria</taxon>
        <taxon>Cellvibrionales</taxon>
        <taxon>Cellvibrionaceae</taxon>
        <taxon>Gilvimarinus</taxon>
    </lineage>
</organism>